<dbReference type="EnsemblMetazoa" id="XM_038205195.1">
    <property type="protein sequence ID" value="XP_038061123.1"/>
    <property type="gene ID" value="LOC119731910"/>
</dbReference>
<dbReference type="Gene3D" id="3.30.70.1820">
    <property type="entry name" value="L1 transposable element, RRM domain"/>
    <property type="match status" value="1"/>
</dbReference>
<dbReference type="AlphaFoldDB" id="A0A914ABK2"/>
<sequence>MLTFSRRNNIRVIGLPQQKNEDCLSLAKKLLQDKFSMEDVKLERALRDGPKLDGKPQHLLIKLNCYQDKIKVLQQQRKVLSNDPYYCVEDLTKIDL</sequence>
<dbReference type="OrthoDB" id="10066957at2759"/>
<dbReference type="GeneID" id="119731910"/>
<evidence type="ECO:0000313" key="1">
    <source>
        <dbReference type="EnsemblMetazoa" id="XP_038061123.1"/>
    </source>
</evidence>
<evidence type="ECO:0000313" key="2">
    <source>
        <dbReference type="Proteomes" id="UP000887568"/>
    </source>
</evidence>
<protein>
    <submittedName>
        <fullName evidence="1">Uncharacterized protein</fullName>
    </submittedName>
</protein>
<name>A0A914ABK2_PATMI</name>
<dbReference type="Proteomes" id="UP000887568">
    <property type="component" value="Unplaced"/>
</dbReference>
<dbReference type="RefSeq" id="XP_038061123.1">
    <property type="nucleotide sequence ID" value="XM_038205195.1"/>
</dbReference>
<proteinExistence type="predicted"/>
<keyword evidence="2" id="KW-1185">Reference proteome</keyword>
<accession>A0A914ABK2</accession>
<organism evidence="1 2">
    <name type="scientific">Patiria miniata</name>
    <name type="common">Bat star</name>
    <name type="synonym">Asterina miniata</name>
    <dbReference type="NCBI Taxonomy" id="46514"/>
    <lineage>
        <taxon>Eukaryota</taxon>
        <taxon>Metazoa</taxon>
        <taxon>Echinodermata</taxon>
        <taxon>Eleutherozoa</taxon>
        <taxon>Asterozoa</taxon>
        <taxon>Asteroidea</taxon>
        <taxon>Valvatacea</taxon>
        <taxon>Valvatida</taxon>
        <taxon>Asterinidae</taxon>
        <taxon>Patiria</taxon>
    </lineage>
</organism>
<reference evidence="1" key="1">
    <citation type="submission" date="2022-11" db="UniProtKB">
        <authorList>
            <consortium name="EnsemblMetazoa"/>
        </authorList>
    </citation>
    <scope>IDENTIFICATION</scope>
</reference>